<dbReference type="AlphaFoldDB" id="A0A7V3RG48"/>
<organism evidence="1">
    <name type="scientific">candidate division WOR-3 bacterium</name>
    <dbReference type="NCBI Taxonomy" id="2052148"/>
    <lineage>
        <taxon>Bacteria</taxon>
        <taxon>Bacteria division WOR-3</taxon>
    </lineage>
</organism>
<gene>
    <name evidence="1" type="ORF">ENX68_00930</name>
</gene>
<comment type="caution">
    <text evidence="1">The sequence shown here is derived from an EMBL/GenBank/DDBJ whole genome shotgun (WGS) entry which is preliminary data.</text>
</comment>
<evidence type="ECO:0000313" key="1">
    <source>
        <dbReference type="EMBL" id="HGE77550.1"/>
    </source>
</evidence>
<name>A0A7V3RG48_UNCW3</name>
<accession>A0A7V3RG48</accession>
<sequence>MMEQWSGRYFLKLEFDLIEKLDNIKIRRYIMRPVEILKDEHKVIKCPRMSLRDSKEDNILYVMADAHLDESTEEDLIREFEKVEERMGEGVHERYHQLVEDLKEKYLGGKNGQGHQ</sequence>
<reference evidence="1" key="1">
    <citation type="journal article" date="2020" name="mSystems">
        <title>Genome- and Community-Level Interaction Insights into Carbon Utilization and Element Cycling Functions of Hydrothermarchaeota in Hydrothermal Sediment.</title>
        <authorList>
            <person name="Zhou Z."/>
            <person name="Liu Y."/>
            <person name="Xu W."/>
            <person name="Pan J."/>
            <person name="Luo Z.H."/>
            <person name="Li M."/>
        </authorList>
    </citation>
    <scope>NUCLEOTIDE SEQUENCE [LARGE SCALE GENOMIC DNA]</scope>
    <source>
        <strain evidence="1">SpSt-961</strain>
    </source>
</reference>
<dbReference type="EMBL" id="DTOZ01000029">
    <property type="protein sequence ID" value="HGE77550.1"/>
    <property type="molecule type" value="Genomic_DNA"/>
</dbReference>
<proteinExistence type="predicted"/>
<protein>
    <submittedName>
        <fullName evidence="1">Uncharacterized protein</fullName>
    </submittedName>
</protein>